<dbReference type="Proteomes" id="UP000595197">
    <property type="component" value="Plasmid pTT6-1"/>
</dbReference>
<keyword evidence="1" id="KW-0614">Plasmid</keyword>
<evidence type="ECO:0000313" key="1">
    <source>
        <dbReference type="EMBL" id="QQP93022.1"/>
    </source>
</evidence>
<organism evidence="1 2">
    <name type="scientific">Skermanella cutis</name>
    <dbReference type="NCBI Taxonomy" id="2775420"/>
    <lineage>
        <taxon>Bacteria</taxon>
        <taxon>Pseudomonadati</taxon>
        <taxon>Pseudomonadota</taxon>
        <taxon>Alphaproteobacteria</taxon>
        <taxon>Rhodospirillales</taxon>
        <taxon>Azospirillaceae</taxon>
        <taxon>Skermanella</taxon>
    </lineage>
</organism>
<reference evidence="1" key="1">
    <citation type="submission" date="2021-02" db="EMBL/GenBank/DDBJ databases">
        <title>Skermanella TT6 skin isolate.</title>
        <authorList>
            <person name="Lee K."/>
            <person name="Ganzorig M."/>
        </authorList>
    </citation>
    <scope>NUCLEOTIDE SEQUENCE</scope>
    <source>
        <strain evidence="1">TT6</strain>
    </source>
</reference>
<dbReference type="EMBL" id="CP067421">
    <property type="protein sequence ID" value="QQP93022.1"/>
    <property type="molecule type" value="Genomic_DNA"/>
</dbReference>
<proteinExistence type="predicted"/>
<dbReference type="InterPro" id="IPR007460">
    <property type="entry name" value="BrnT_toxin"/>
</dbReference>
<gene>
    <name evidence="1" type="ORF">IGS68_28030</name>
</gene>
<geneLocation type="plasmid" evidence="1 2">
    <name>pTT6-1</name>
</geneLocation>
<dbReference type="RefSeq" id="WP_201082365.1">
    <property type="nucleotide sequence ID" value="NZ_CP067421.1"/>
</dbReference>
<dbReference type="InterPro" id="IPR038573">
    <property type="entry name" value="BrnT_sf"/>
</dbReference>
<sequence>MNTWDEAKHVANLAKHGLDFAVAEGFDWDTALTAVDERRDYGEGRFISIGYIGPRLHVMVWTPRGDDTRIIGLRKANDREERRYHAAQA</sequence>
<dbReference type="Pfam" id="PF04365">
    <property type="entry name" value="BrnT_toxin"/>
    <property type="match status" value="1"/>
</dbReference>
<keyword evidence="2" id="KW-1185">Reference proteome</keyword>
<accession>A0ABX7BF59</accession>
<protein>
    <submittedName>
        <fullName evidence="1">BrnT family toxin</fullName>
    </submittedName>
</protein>
<evidence type="ECO:0000313" key="2">
    <source>
        <dbReference type="Proteomes" id="UP000595197"/>
    </source>
</evidence>
<name>A0ABX7BF59_9PROT</name>
<dbReference type="Gene3D" id="3.10.450.530">
    <property type="entry name" value="Ribonuclease toxin, BrnT, of type II toxin-antitoxin system"/>
    <property type="match status" value="1"/>
</dbReference>